<feature type="compositionally biased region" description="Low complexity" evidence="1">
    <location>
        <begin position="20"/>
        <end position="29"/>
    </location>
</feature>
<dbReference type="EMBL" id="LXPE01000012">
    <property type="protein sequence ID" value="OBA26909.1"/>
    <property type="molecule type" value="Genomic_DNA"/>
</dbReference>
<keyword evidence="2" id="KW-0472">Membrane</keyword>
<dbReference type="OrthoDB" id="10344979at2759"/>
<feature type="compositionally biased region" description="Low complexity" evidence="1">
    <location>
        <begin position="1"/>
        <end position="13"/>
    </location>
</feature>
<feature type="compositionally biased region" description="Low complexity" evidence="1">
    <location>
        <begin position="68"/>
        <end position="85"/>
    </location>
</feature>
<gene>
    <name evidence="3" type="ORF">HANVADRAFT_48689</name>
</gene>
<organism evidence="3 4">
    <name type="scientific">Hanseniaspora valbyensis NRRL Y-1626</name>
    <dbReference type="NCBI Taxonomy" id="766949"/>
    <lineage>
        <taxon>Eukaryota</taxon>
        <taxon>Fungi</taxon>
        <taxon>Dikarya</taxon>
        <taxon>Ascomycota</taxon>
        <taxon>Saccharomycotina</taxon>
        <taxon>Saccharomycetes</taxon>
        <taxon>Saccharomycodales</taxon>
        <taxon>Saccharomycodaceae</taxon>
        <taxon>Hanseniaspora</taxon>
    </lineage>
</organism>
<keyword evidence="4" id="KW-1185">Reference proteome</keyword>
<dbReference type="Proteomes" id="UP000092321">
    <property type="component" value="Unassembled WGS sequence"/>
</dbReference>
<evidence type="ECO:0000256" key="1">
    <source>
        <dbReference type="SAM" id="MobiDB-lite"/>
    </source>
</evidence>
<reference evidence="4" key="1">
    <citation type="journal article" date="2016" name="Proc. Natl. Acad. Sci. U.S.A.">
        <title>Comparative genomics of biotechnologically important yeasts.</title>
        <authorList>
            <person name="Riley R."/>
            <person name="Haridas S."/>
            <person name="Wolfe K.H."/>
            <person name="Lopes M.R."/>
            <person name="Hittinger C.T."/>
            <person name="Goeker M."/>
            <person name="Salamov A.A."/>
            <person name="Wisecaver J.H."/>
            <person name="Long T.M."/>
            <person name="Calvey C.H."/>
            <person name="Aerts A.L."/>
            <person name="Barry K.W."/>
            <person name="Choi C."/>
            <person name="Clum A."/>
            <person name="Coughlan A.Y."/>
            <person name="Deshpande S."/>
            <person name="Douglass A.P."/>
            <person name="Hanson S.J."/>
            <person name="Klenk H.-P."/>
            <person name="LaButti K.M."/>
            <person name="Lapidus A."/>
            <person name="Lindquist E.A."/>
            <person name="Lipzen A.M."/>
            <person name="Meier-Kolthoff J.P."/>
            <person name="Ohm R.A."/>
            <person name="Otillar R.P."/>
            <person name="Pangilinan J.L."/>
            <person name="Peng Y."/>
            <person name="Rokas A."/>
            <person name="Rosa C.A."/>
            <person name="Scheuner C."/>
            <person name="Sibirny A.A."/>
            <person name="Slot J.C."/>
            <person name="Stielow J.B."/>
            <person name="Sun H."/>
            <person name="Kurtzman C.P."/>
            <person name="Blackwell M."/>
            <person name="Grigoriev I.V."/>
            <person name="Jeffries T.W."/>
        </authorList>
    </citation>
    <scope>NUCLEOTIDE SEQUENCE [LARGE SCALE GENOMIC DNA]</scope>
    <source>
        <strain evidence="4">NRRL Y-1626</strain>
    </source>
</reference>
<feature type="region of interest" description="Disordered" evidence="1">
    <location>
        <begin position="68"/>
        <end position="91"/>
    </location>
</feature>
<feature type="region of interest" description="Disordered" evidence="1">
    <location>
        <begin position="1"/>
        <end position="29"/>
    </location>
</feature>
<evidence type="ECO:0000313" key="3">
    <source>
        <dbReference type="EMBL" id="OBA26909.1"/>
    </source>
</evidence>
<feature type="transmembrane region" description="Helical" evidence="2">
    <location>
        <begin position="249"/>
        <end position="271"/>
    </location>
</feature>
<evidence type="ECO:0000256" key="2">
    <source>
        <dbReference type="SAM" id="Phobius"/>
    </source>
</evidence>
<proteinExistence type="predicted"/>
<evidence type="ECO:0000313" key="4">
    <source>
        <dbReference type="Proteomes" id="UP000092321"/>
    </source>
</evidence>
<dbReference type="AlphaFoldDB" id="A0A1B7TDS9"/>
<protein>
    <submittedName>
        <fullName evidence="3">Uncharacterized protein</fullName>
    </submittedName>
</protein>
<keyword evidence="2" id="KW-0812">Transmembrane</keyword>
<name>A0A1B7TDS9_9ASCO</name>
<keyword evidence="2" id="KW-1133">Transmembrane helix</keyword>
<comment type="caution">
    <text evidence="3">The sequence shown here is derived from an EMBL/GenBank/DDBJ whole genome shotgun (WGS) entry which is preliminary data.</text>
</comment>
<accession>A0A1B7TDS9</accession>
<sequence>MWNSNKNRSSSNNYHKKYRSNSNNNSTNRLHVLSDDQIGTPYIPQDDFNSSYLVNSTIDNKRNNSVKINKLSSNSNNNNNNNISNTQSHRRISNSKGDLLINDIIYSDNDEFDEDFNANDYYNYNNNQLNNPKHILKTRDDIGNPIPLPYMERQKTMMNNARNNYQKPVILNNKNRKQSQNKTKKSTDTLKNSNTSEKLKQYTTSKHESSLNDCERQIQVTIKATNEKDIVRICNSILREYESETPKTIVKIILFFLLFIVIVFLSIYYIYYLKL</sequence>